<dbReference type="InterPro" id="IPR036390">
    <property type="entry name" value="WH_DNA-bd_sf"/>
</dbReference>
<evidence type="ECO:0000256" key="1">
    <source>
        <dbReference type="ARBA" id="ARBA00007871"/>
    </source>
</evidence>
<dbReference type="PANTHER" id="PTHR33238">
    <property type="entry name" value="IRON (METAL) DEPENDENT REPRESSOR, DTXR FAMILY"/>
    <property type="match status" value="1"/>
</dbReference>
<dbReference type="SUPFAM" id="SSF46785">
    <property type="entry name" value="Winged helix' DNA-binding domain"/>
    <property type="match status" value="1"/>
</dbReference>
<evidence type="ECO:0000313" key="7">
    <source>
        <dbReference type="Proteomes" id="UP001276854"/>
    </source>
</evidence>
<dbReference type="RefSeq" id="WP_318066927.1">
    <property type="nucleotide sequence ID" value="NZ_JAWONS010000329.1"/>
</dbReference>
<feature type="domain" description="HTH dtxR-type" evidence="5">
    <location>
        <begin position="14"/>
        <end position="75"/>
    </location>
</feature>
<evidence type="ECO:0000259" key="5">
    <source>
        <dbReference type="PROSITE" id="PS50944"/>
    </source>
</evidence>
<gene>
    <name evidence="6" type="ORF">RZO55_24665</name>
</gene>
<dbReference type="InterPro" id="IPR022689">
    <property type="entry name" value="Iron_dep_repressor"/>
</dbReference>
<dbReference type="Proteomes" id="UP001276854">
    <property type="component" value="Unassembled WGS sequence"/>
</dbReference>
<dbReference type="PANTHER" id="PTHR33238:SF7">
    <property type="entry name" value="IRON-DEPENDENT TRANSCRIPTIONAL REGULATOR"/>
    <property type="match status" value="1"/>
</dbReference>
<dbReference type="InterPro" id="IPR001367">
    <property type="entry name" value="Fe_dep_repressor"/>
</dbReference>
<evidence type="ECO:0000256" key="2">
    <source>
        <dbReference type="ARBA" id="ARBA00023015"/>
    </source>
</evidence>
<keyword evidence="3" id="KW-0238">DNA-binding</keyword>
<dbReference type="EMBL" id="JAWONS010000329">
    <property type="protein sequence ID" value="MDW2800768.1"/>
    <property type="molecule type" value="Genomic_DNA"/>
</dbReference>
<dbReference type="InterPro" id="IPR036388">
    <property type="entry name" value="WH-like_DNA-bd_sf"/>
</dbReference>
<dbReference type="Pfam" id="PF02742">
    <property type="entry name" value="Fe_dep_repr_C"/>
    <property type="match status" value="1"/>
</dbReference>
<comment type="similarity">
    <text evidence="1">Belongs to the DtxR/MntR family.</text>
</comment>
<dbReference type="Pfam" id="PF01325">
    <property type="entry name" value="Fe_dep_repress"/>
    <property type="match status" value="1"/>
</dbReference>
<keyword evidence="7" id="KW-1185">Reference proteome</keyword>
<dbReference type="Gene3D" id="1.10.60.10">
    <property type="entry name" value="Iron dependent repressor, metal binding and dimerisation domain"/>
    <property type="match status" value="1"/>
</dbReference>
<dbReference type="SMART" id="SM00529">
    <property type="entry name" value="HTH_DTXR"/>
    <property type="match status" value="1"/>
</dbReference>
<evidence type="ECO:0000256" key="4">
    <source>
        <dbReference type="ARBA" id="ARBA00023163"/>
    </source>
</evidence>
<keyword evidence="2" id="KW-0805">Transcription regulation</keyword>
<accession>A0ABU4GT91</accession>
<evidence type="ECO:0000313" key="6">
    <source>
        <dbReference type="EMBL" id="MDW2800768.1"/>
    </source>
</evidence>
<keyword evidence="4" id="KW-0804">Transcription</keyword>
<protein>
    <submittedName>
        <fullName evidence="6">Metal-dependent transcriptional regulator</fullName>
    </submittedName>
</protein>
<dbReference type="PROSITE" id="PS50944">
    <property type="entry name" value="HTH_DTXR"/>
    <property type="match status" value="1"/>
</dbReference>
<dbReference type="InterPro" id="IPR036421">
    <property type="entry name" value="Fe_dep_repressor_sf"/>
</dbReference>
<dbReference type="InterPro" id="IPR022687">
    <property type="entry name" value="HTH_DTXR"/>
</dbReference>
<evidence type="ECO:0000256" key="3">
    <source>
        <dbReference type="ARBA" id="ARBA00023125"/>
    </source>
</evidence>
<comment type="caution">
    <text evidence="6">The sequence shown here is derived from an EMBL/GenBank/DDBJ whole genome shotgun (WGS) entry which is preliminary data.</text>
</comment>
<dbReference type="Gene3D" id="1.10.10.10">
    <property type="entry name" value="Winged helix-like DNA-binding domain superfamily/Winged helix DNA-binding domain"/>
    <property type="match status" value="1"/>
</dbReference>
<dbReference type="SUPFAM" id="SSF47979">
    <property type="entry name" value="Iron-dependent repressor protein, dimerization domain"/>
    <property type="match status" value="1"/>
</dbReference>
<name>A0ABU4GT91_9CLOT</name>
<proteinExistence type="inferred from homology"/>
<reference evidence="6 7" key="1">
    <citation type="submission" date="2023-10" db="EMBL/GenBank/DDBJ databases">
        <title>A novel Glycoside Hydrolase 43-Like Enzyme from Clostrdium boliviensis is an Endo-xylanase, and a Candidate for Xylooligosaccharides Production from Different Xylan Substrates.</title>
        <authorList>
            <person name="Alvarez M.T."/>
            <person name="Rocabado-Villegas L.R."/>
            <person name="Salas-Veizaga D.M."/>
            <person name="Linares-Pasten J.A."/>
            <person name="Gudmundsdottir E.E."/>
            <person name="Hreggvidsson G.O."/>
            <person name="Adlercreutz P."/>
            <person name="Nordberg Karlsson E."/>
        </authorList>
    </citation>
    <scope>NUCLEOTIDE SEQUENCE [LARGE SCALE GENOMIC DNA]</scope>
    <source>
        <strain evidence="6 7">E-1</strain>
    </source>
</reference>
<organism evidence="6 7">
    <name type="scientific">Clostridium boliviensis</name>
    <dbReference type="NCBI Taxonomy" id="318465"/>
    <lineage>
        <taxon>Bacteria</taxon>
        <taxon>Bacillati</taxon>
        <taxon>Bacillota</taxon>
        <taxon>Clostridia</taxon>
        <taxon>Eubacteriales</taxon>
        <taxon>Clostridiaceae</taxon>
        <taxon>Clostridium</taxon>
    </lineage>
</organism>
<dbReference type="InterPro" id="IPR050536">
    <property type="entry name" value="DtxR_MntR_Metal-Reg"/>
</dbReference>
<sequence>MMYQNMHSSSGKKLSPSKEEYLKAIFLLSEKEHAVRSIDLAAYLGVSKPSVNNAIMILQKKGLVVKPLGGEICLTDEGRKQGKRITAKYQLLKQFLAVCCKVNEETASKDACKIEHFISDEAIVALEKYCSEIE</sequence>